<dbReference type="SUPFAM" id="SSF56219">
    <property type="entry name" value="DNase I-like"/>
    <property type="match status" value="1"/>
</dbReference>
<feature type="region of interest" description="Disordered" evidence="1">
    <location>
        <begin position="1"/>
        <end position="59"/>
    </location>
</feature>
<feature type="compositionally biased region" description="Polar residues" evidence="1">
    <location>
        <begin position="43"/>
        <end position="56"/>
    </location>
</feature>
<dbReference type="InterPro" id="IPR000477">
    <property type="entry name" value="RT_dom"/>
</dbReference>
<feature type="compositionally biased region" description="Basic and acidic residues" evidence="1">
    <location>
        <begin position="22"/>
        <end position="42"/>
    </location>
</feature>
<dbReference type="PROSITE" id="PS00726">
    <property type="entry name" value="AP_NUCLEASE_F1_1"/>
    <property type="match status" value="1"/>
</dbReference>
<accession>A0A2N9I2D6</accession>
<dbReference type="GO" id="GO:0004519">
    <property type="term" value="F:endonuclease activity"/>
    <property type="evidence" value="ECO:0007669"/>
    <property type="project" value="InterPro"/>
</dbReference>
<protein>
    <recommendedName>
        <fullName evidence="2">Reverse transcriptase domain-containing protein</fullName>
    </recommendedName>
</protein>
<dbReference type="PANTHER" id="PTHR33116:SF78">
    <property type="entry name" value="OS12G0587133 PROTEIN"/>
    <property type="match status" value="1"/>
</dbReference>
<dbReference type="PANTHER" id="PTHR33116">
    <property type="entry name" value="REVERSE TRANSCRIPTASE ZINC-BINDING DOMAIN-CONTAINING PROTEIN-RELATED-RELATED"/>
    <property type="match status" value="1"/>
</dbReference>
<organism evidence="3">
    <name type="scientific">Fagus sylvatica</name>
    <name type="common">Beechnut</name>
    <dbReference type="NCBI Taxonomy" id="28930"/>
    <lineage>
        <taxon>Eukaryota</taxon>
        <taxon>Viridiplantae</taxon>
        <taxon>Streptophyta</taxon>
        <taxon>Embryophyta</taxon>
        <taxon>Tracheophyta</taxon>
        <taxon>Spermatophyta</taxon>
        <taxon>Magnoliopsida</taxon>
        <taxon>eudicotyledons</taxon>
        <taxon>Gunneridae</taxon>
        <taxon>Pentapetalae</taxon>
        <taxon>rosids</taxon>
        <taxon>fabids</taxon>
        <taxon>Fagales</taxon>
        <taxon>Fagaceae</taxon>
        <taxon>Fagus</taxon>
    </lineage>
</organism>
<dbReference type="GO" id="GO:0003677">
    <property type="term" value="F:DNA binding"/>
    <property type="evidence" value="ECO:0007669"/>
    <property type="project" value="InterPro"/>
</dbReference>
<dbReference type="EMBL" id="OIVN01004968">
    <property type="protein sequence ID" value="SPD20206.1"/>
    <property type="molecule type" value="Genomic_DNA"/>
</dbReference>
<dbReference type="InterPro" id="IPR020847">
    <property type="entry name" value="AP_endonuclease_F1_BS"/>
</dbReference>
<evidence type="ECO:0000256" key="1">
    <source>
        <dbReference type="SAM" id="MobiDB-lite"/>
    </source>
</evidence>
<evidence type="ECO:0000259" key="2">
    <source>
        <dbReference type="Pfam" id="PF00078"/>
    </source>
</evidence>
<dbReference type="Gene3D" id="3.60.10.10">
    <property type="entry name" value="Endonuclease/exonuclease/phosphatase"/>
    <property type="match status" value="1"/>
</dbReference>
<gene>
    <name evidence="3" type="ORF">FSB_LOCUS48088</name>
</gene>
<feature type="domain" description="Reverse transcriptase" evidence="2">
    <location>
        <begin position="681"/>
        <end position="776"/>
    </location>
</feature>
<dbReference type="GO" id="GO:0006281">
    <property type="term" value="P:DNA repair"/>
    <property type="evidence" value="ECO:0007669"/>
    <property type="project" value="InterPro"/>
</dbReference>
<dbReference type="Pfam" id="PF00078">
    <property type="entry name" value="RVT_1"/>
    <property type="match status" value="1"/>
</dbReference>
<dbReference type="AlphaFoldDB" id="A0A2N9I2D6"/>
<name>A0A2N9I2D6_FAGSY</name>
<feature type="region of interest" description="Disordered" evidence="1">
    <location>
        <begin position="263"/>
        <end position="284"/>
    </location>
</feature>
<evidence type="ECO:0000313" key="3">
    <source>
        <dbReference type="EMBL" id="SPD20206.1"/>
    </source>
</evidence>
<dbReference type="CDD" id="cd01650">
    <property type="entry name" value="RT_nLTR_like"/>
    <property type="match status" value="1"/>
</dbReference>
<dbReference type="InterPro" id="IPR036691">
    <property type="entry name" value="Endo/exonu/phosph_ase_sf"/>
</dbReference>
<sequence length="1188" mass="133707">MVRNESSFAAVAPGSGKTKGGGTDKGKEIFQEEFPKFEEHSKPNTNSKPLTINMGNIFSGRDKGEAAGLTETKKTTMALAPPLAQCLAPPASSEGLHQSWGSSSDWVLELRDGKRISIPLSLIQQPTVETSGHSDHSDEPKVLLLEGFSDLGSSAGNNLDSDGDDEEEDDVSVVWADPEHGDCGAMVFCEESESALEIEPLASMGPNGSFDQLSEMGGDVEPAKPSEWVLGKYHEFGEYIGASYEGSEEEVLNLLRSIDARRPTQPRNKDFTEKGEKNGGRGRRELKGLQSSINYDNGAIKVRYFLKLWGADVICLQETKLDLITRGIVRSLWGIHHVDWVYLGSDGASGGILLMWDRRVVEKIDEAVGLFSVSCKFRCISDQYEWAFSGVYGPQSNRDRRRSGAEHFTPGMTDDFSEFIFSLGLMDIPVGGRKVHLSGKFMRGKRPFRFEIMWLQAEGFGEMVRGWWDSYQFDGSPSFILAKKLKALKMDLKKWNEEVFGHVGHKRNQLMAQLNQLDVLVEDRPLSKEEQLRKESIKAEIERNALLEEICWRQKSRTLWLREGDKYTRFFHRLANSHRRHNSISTLLVNGELTSELDAIAECITQFYQNLFTEVDCRWPSLDGLDFSLLSVEDAAGLEKPFEEDEVLGVVHGFVGDKAPGPDGFPMAFFQSLNATFLALIPKKSDAVEVKDFRPISLVGGVHKILAKLLANRLRLVLHTIISPSQNAFVQGRQILDSVLIANECLDNRMRQGVPGVLCKLDVEKAYDHLDFPSLLMVVLVVSLQALGAYGKMIRCCFVMLIPTKIEQLGWVLLWFEAFSGLRINLGKSEMVPVGEVPNMEELAGILGCNQVSLPMKYLGLPLGAKFKESTIWNPIIEKMERRLAGWKRLYLSKGGKVTLIKSTLSNLPTYFLALFPIPSEVAKRLEKLQRDFLWSGLGSEFKYHLVSWATICEPICNGGLVIRNLRRFNQALLGKWLWRYGLERDALWRRVVEAKYGSLRGGWCSKEVRGSYGLSLWKTIRKEWESFSNQLYMQVGDGVRTRFWHDWWCGEEPLRLSYPELFSIARDKDASIADLMSFKSGMLHWNLSFIRPLTGQGEDRCCWASYSNVKFAVKRYHRSLIPHNSVLFPWKSVWKAKEWGECRSSVSSLFYGSRSLVLGFWHVWGSMGNAQISAGSFLLLVGAVGSA</sequence>
<proteinExistence type="predicted"/>
<reference evidence="3" key="1">
    <citation type="submission" date="2018-02" db="EMBL/GenBank/DDBJ databases">
        <authorList>
            <person name="Cohen D.B."/>
            <person name="Kent A.D."/>
        </authorList>
    </citation>
    <scope>NUCLEOTIDE SEQUENCE</scope>
</reference>